<evidence type="ECO:0000256" key="1">
    <source>
        <dbReference type="PROSITE-ProRule" id="PRU00042"/>
    </source>
</evidence>
<dbReference type="SUPFAM" id="SSF57667">
    <property type="entry name" value="beta-beta-alpha zinc fingers"/>
    <property type="match status" value="1"/>
</dbReference>
<dbReference type="Gene3D" id="3.30.160.60">
    <property type="entry name" value="Classic Zinc Finger"/>
    <property type="match status" value="1"/>
</dbReference>
<dbReference type="InterPro" id="IPR013087">
    <property type="entry name" value="Znf_C2H2_type"/>
</dbReference>
<dbReference type="Proteomes" id="UP000527178">
    <property type="component" value="Unassembled WGS sequence"/>
</dbReference>
<evidence type="ECO:0000259" key="2">
    <source>
        <dbReference type="PROSITE" id="PS50157"/>
    </source>
</evidence>
<organism evidence="3 4">
    <name type="scientific">Hippolais icterina</name>
    <name type="common">icterine warbler</name>
    <dbReference type="NCBI Taxonomy" id="68497"/>
    <lineage>
        <taxon>Eukaryota</taxon>
        <taxon>Metazoa</taxon>
        <taxon>Chordata</taxon>
        <taxon>Craniata</taxon>
        <taxon>Vertebrata</taxon>
        <taxon>Euteleostomi</taxon>
        <taxon>Archelosauria</taxon>
        <taxon>Archosauria</taxon>
        <taxon>Dinosauria</taxon>
        <taxon>Saurischia</taxon>
        <taxon>Theropoda</taxon>
        <taxon>Coelurosauria</taxon>
        <taxon>Aves</taxon>
        <taxon>Neognathae</taxon>
        <taxon>Neoaves</taxon>
        <taxon>Telluraves</taxon>
        <taxon>Australaves</taxon>
        <taxon>Passeriformes</taxon>
        <taxon>Sylvioidea</taxon>
        <taxon>Sylviidae</taxon>
        <taxon>Acrocephalinae</taxon>
        <taxon>Hippolais</taxon>
    </lineage>
</organism>
<feature type="non-terminal residue" evidence="3">
    <location>
        <position position="1"/>
    </location>
</feature>
<evidence type="ECO:0000313" key="4">
    <source>
        <dbReference type="Proteomes" id="UP000527178"/>
    </source>
</evidence>
<reference evidence="3 4" key="1">
    <citation type="submission" date="2019-09" db="EMBL/GenBank/DDBJ databases">
        <title>Bird 10,000 Genomes (B10K) Project - Family phase.</title>
        <authorList>
            <person name="Zhang G."/>
        </authorList>
    </citation>
    <scope>NUCLEOTIDE SEQUENCE [LARGE SCALE GENOMIC DNA]</scope>
    <source>
        <strain evidence="3">B10K-DU-002-18</strain>
        <tissue evidence="3">Muscle</tissue>
    </source>
</reference>
<gene>
    <name evidence="3" type="primary">Zfp2_2</name>
    <name evidence="3" type="ORF">HIPICT_R13058</name>
</gene>
<name>A0A7L2LKA3_9SYLV</name>
<evidence type="ECO:0000313" key="3">
    <source>
        <dbReference type="EMBL" id="NXR48006.1"/>
    </source>
</evidence>
<protein>
    <submittedName>
        <fullName evidence="3">ZFP2 protein</fullName>
    </submittedName>
</protein>
<keyword evidence="1" id="KW-0862">Zinc</keyword>
<dbReference type="PROSITE" id="PS50157">
    <property type="entry name" value="ZINC_FINGER_C2H2_2"/>
    <property type="match status" value="1"/>
</dbReference>
<keyword evidence="4" id="KW-1185">Reference proteome</keyword>
<feature type="non-terminal residue" evidence="3">
    <location>
        <position position="54"/>
    </location>
</feature>
<keyword evidence="1" id="KW-0479">Metal-binding</keyword>
<dbReference type="EMBL" id="VWYN01009497">
    <property type="protein sequence ID" value="NXR48006.1"/>
    <property type="molecule type" value="Genomic_DNA"/>
</dbReference>
<accession>A0A7L2LKA3</accession>
<proteinExistence type="predicted"/>
<sequence length="54" mass="6449">CQDGGQRSSQSLNLLVHDQFLDGEMPHKCLEFEKSFSWRFHLIIYQMIHTDERP</sequence>
<keyword evidence="1" id="KW-0863">Zinc-finger</keyword>
<dbReference type="AlphaFoldDB" id="A0A7L2LKA3"/>
<feature type="domain" description="C2H2-type" evidence="2">
    <location>
        <begin position="27"/>
        <end position="54"/>
    </location>
</feature>
<dbReference type="FunFam" id="3.30.160.60:FF:002061">
    <property type="entry name" value="Uncharacterized protein"/>
    <property type="match status" value="1"/>
</dbReference>
<dbReference type="GO" id="GO:0008270">
    <property type="term" value="F:zinc ion binding"/>
    <property type="evidence" value="ECO:0007669"/>
    <property type="project" value="UniProtKB-KW"/>
</dbReference>
<comment type="caution">
    <text evidence="3">The sequence shown here is derived from an EMBL/GenBank/DDBJ whole genome shotgun (WGS) entry which is preliminary data.</text>
</comment>
<dbReference type="InterPro" id="IPR036236">
    <property type="entry name" value="Znf_C2H2_sf"/>
</dbReference>